<feature type="binding site" evidence="6">
    <location>
        <position position="153"/>
    </location>
    <ligand>
        <name>Fe cation</name>
        <dbReference type="ChEBI" id="CHEBI:24875"/>
    </ligand>
</feature>
<evidence type="ECO:0000256" key="5">
    <source>
        <dbReference type="ARBA" id="ARBA00023004"/>
    </source>
</evidence>
<evidence type="ECO:0000313" key="9">
    <source>
        <dbReference type="Proteomes" id="UP000553957"/>
    </source>
</evidence>
<organism evidence="8 9">
    <name type="scientific">Kribbella sandramycini</name>
    <dbReference type="NCBI Taxonomy" id="60450"/>
    <lineage>
        <taxon>Bacteria</taxon>
        <taxon>Bacillati</taxon>
        <taxon>Actinomycetota</taxon>
        <taxon>Actinomycetes</taxon>
        <taxon>Propionibacteriales</taxon>
        <taxon>Kribbellaceae</taxon>
        <taxon>Kribbella</taxon>
    </lineage>
</organism>
<dbReference type="GO" id="GO:0006412">
    <property type="term" value="P:translation"/>
    <property type="evidence" value="ECO:0007669"/>
    <property type="project" value="UniProtKB-UniRule"/>
</dbReference>
<dbReference type="GO" id="GO:0042586">
    <property type="term" value="F:peptide deformylase activity"/>
    <property type="evidence" value="ECO:0007669"/>
    <property type="project" value="UniProtKB-UniRule"/>
</dbReference>
<feature type="binding site" evidence="6">
    <location>
        <position position="199"/>
    </location>
    <ligand>
        <name>Fe cation</name>
        <dbReference type="ChEBI" id="CHEBI:24875"/>
    </ligand>
</feature>
<comment type="cofactor">
    <cofactor evidence="6">
        <name>Fe(2+)</name>
        <dbReference type="ChEBI" id="CHEBI:29033"/>
    </cofactor>
    <text evidence="6">Binds 1 Fe(2+) ion.</text>
</comment>
<dbReference type="RefSeq" id="WP_238354699.1">
    <property type="nucleotide sequence ID" value="NZ_BAAAGT010000003.1"/>
</dbReference>
<keyword evidence="3 6" id="KW-0378">Hydrolase</keyword>
<feature type="signal peptide" evidence="7">
    <location>
        <begin position="1"/>
        <end position="27"/>
    </location>
</feature>
<dbReference type="FunFam" id="3.90.45.10:FF:000003">
    <property type="entry name" value="Peptide deformylase"/>
    <property type="match status" value="1"/>
</dbReference>
<comment type="caution">
    <text evidence="8">The sequence shown here is derived from an EMBL/GenBank/DDBJ whole genome shotgun (WGS) entry which is preliminary data.</text>
</comment>
<dbReference type="EC" id="3.5.1.88" evidence="6"/>
<dbReference type="Proteomes" id="UP000553957">
    <property type="component" value="Unassembled WGS sequence"/>
</dbReference>
<dbReference type="AlphaFoldDB" id="A0A841S904"/>
<dbReference type="Pfam" id="PF01327">
    <property type="entry name" value="Pep_deformylase"/>
    <property type="match status" value="1"/>
</dbReference>
<comment type="catalytic activity">
    <reaction evidence="6">
        <text>N-terminal N-formyl-L-methionyl-[peptide] + H2O = N-terminal L-methionyl-[peptide] + formate</text>
        <dbReference type="Rhea" id="RHEA:24420"/>
        <dbReference type="Rhea" id="RHEA-COMP:10639"/>
        <dbReference type="Rhea" id="RHEA-COMP:10640"/>
        <dbReference type="ChEBI" id="CHEBI:15377"/>
        <dbReference type="ChEBI" id="CHEBI:15740"/>
        <dbReference type="ChEBI" id="CHEBI:49298"/>
        <dbReference type="ChEBI" id="CHEBI:64731"/>
        <dbReference type="EC" id="3.5.1.88"/>
    </reaction>
</comment>
<dbReference type="PRINTS" id="PR01576">
    <property type="entry name" value="PDEFORMYLASE"/>
</dbReference>
<feature type="binding site" evidence="6">
    <location>
        <position position="195"/>
    </location>
    <ligand>
        <name>Fe cation</name>
        <dbReference type="ChEBI" id="CHEBI:24875"/>
    </ligand>
</feature>
<dbReference type="SUPFAM" id="SSF56420">
    <property type="entry name" value="Peptide deformylase"/>
    <property type="match status" value="1"/>
</dbReference>
<evidence type="ECO:0000256" key="7">
    <source>
        <dbReference type="SAM" id="SignalP"/>
    </source>
</evidence>
<evidence type="ECO:0000256" key="6">
    <source>
        <dbReference type="HAMAP-Rule" id="MF_00163"/>
    </source>
</evidence>
<evidence type="ECO:0000256" key="4">
    <source>
        <dbReference type="ARBA" id="ARBA00022917"/>
    </source>
</evidence>
<reference evidence="8 9" key="1">
    <citation type="submission" date="2020-08" db="EMBL/GenBank/DDBJ databases">
        <title>Sequencing the genomes of 1000 actinobacteria strains.</title>
        <authorList>
            <person name="Klenk H.-P."/>
        </authorList>
    </citation>
    <scope>NUCLEOTIDE SEQUENCE [LARGE SCALE GENOMIC DNA]</scope>
    <source>
        <strain evidence="8 9">DSM 15626</strain>
    </source>
</reference>
<dbReference type="Gene3D" id="3.90.45.10">
    <property type="entry name" value="Peptide deformylase"/>
    <property type="match status" value="1"/>
</dbReference>
<dbReference type="EMBL" id="JACHKF010000001">
    <property type="protein sequence ID" value="MBB6567739.1"/>
    <property type="molecule type" value="Genomic_DNA"/>
</dbReference>
<dbReference type="GO" id="GO:0046872">
    <property type="term" value="F:metal ion binding"/>
    <property type="evidence" value="ECO:0007669"/>
    <property type="project" value="UniProtKB-KW"/>
</dbReference>
<keyword evidence="4 6" id="KW-0648">Protein biosynthesis</keyword>
<dbReference type="InterPro" id="IPR006311">
    <property type="entry name" value="TAT_signal"/>
</dbReference>
<keyword evidence="2 6" id="KW-0479">Metal-binding</keyword>
<comment type="similarity">
    <text evidence="1 6">Belongs to the polypeptide deformylase family.</text>
</comment>
<dbReference type="InterPro" id="IPR036821">
    <property type="entry name" value="Peptide_deformylase_sf"/>
</dbReference>
<keyword evidence="5 6" id="KW-0408">Iron</keyword>
<dbReference type="InterPro" id="IPR023635">
    <property type="entry name" value="Peptide_deformylase"/>
</dbReference>
<evidence type="ECO:0000256" key="1">
    <source>
        <dbReference type="ARBA" id="ARBA00010759"/>
    </source>
</evidence>
<proteinExistence type="inferred from homology"/>
<evidence type="ECO:0000256" key="3">
    <source>
        <dbReference type="ARBA" id="ARBA00022801"/>
    </source>
</evidence>
<comment type="function">
    <text evidence="6">Removes the formyl group from the N-terminal Met of newly synthesized proteins. Requires at least a dipeptide for an efficient rate of reaction. N-terminal L-methionine is a prerequisite for activity but the enzyme has broad specificity at other positions.</text>
</comment>
<feature type="chain" id="PRO_5032310607" description="Peptide deformylase" evidence="7">
    <location>
        <begin position="28"/>
        <end position="241"/>
    </location>
</feature>
<dbReference type="PANTHER" id="PTHR10458:SF2">
    <property type="entry name" value="PEPTIDE DEFORMYLASE, MITOCHONDRIAL"/>
    <property type="match status" value="1"/>
</dbReference>
<protein>
    <recommendedName>
        <fullName evidence="6">Peptide deformylase</fullName>
        <shortName evidence="6">PDF</shortName>
        <ecNumber evidence="6">3.5.1.88</ecNumber>
    </recommendedName>
    <alternativeName>
        <fullName evidence="6">Polypeptide deformylase</fullName>
    </alternativeName>
</protein>
<evidence type="ECO:0000313" key="8">
    <source>
        <dbReference type="EMBL" id="MBB6567739.1"/>
    </source>
</evidence>
<accession>A0A841S904</accession>
<feature type="active site" evidence="6">
    <location>
        <position position="196"/>
    </location>
</feature>
<dbReference type="HAMAP" id="MF_00163">
    <property type="entry name" value="Pep_deformylase"/>
    <property type="match status" value="1"/>
</dbReference>
<dbReference type="NCBIfam" id="NF001159">
    <property type="entry name" value="PRK00150.1-3"/>
    <property type="match status" value="1"/>
</dbReference>
<dbReference type="PROSITE" id="PS51318">
    <property type="entry name" value="TAT"/>
    <property type="match status" value="1"/>
</dbReference>
<gene>
    <name evidence="6" type="primary">def</name>
    <name evidence="8" type="ORF">HNR71_003376</name>
</gene>
<evidence type="ECO:0000256" key="2">
    <source>
        <dbReference type="ARBA" id="ARBA00022723"/>
    </source>
</evidence>
<dbReference type="CDD" id="cd00487">
    <property type="entry name" value="Pep_deformylase"/>
    <property type="match status" value="1"/>
</dbReference>
<keyword evidence="7" id="KW-0732">Signal</keyword>
<dbReference type="PANTHER" id="PTHR10458">
    <property type="entry name" value="PEPTIDE DEFORMYLASE"/>
    <property type="match status" value="1"/>
</dbReference>
<sequence>MRLTRRTLLAGTAAVPLAGATVMPAVASSGGGVSVKDRINELVDRYHDGVAPIVALGQMVLRRQAVRFDGQVDDSVLLAFTELLRRTNKVAPGVGLAAPQVGVPVQIAVMEDPAPVPAEIAEARQRYPLEYFAAINPEYRPVGSKRRGFFEGCLSMPGWAGVVNRPLSVQATYLDVAGQVRRRAFDGWQARIVQHEFDHLRGVVYVDKVEPRSLSTIEAYLANWSQPVPTKAARELGFRLD</sequence>
<name>A0A841S904_9ACTN</name>